<dbReference type="InterPro" id="IPR017972">
    <property type="entry name" value="Cyt_P450_CS"/>
</dbReference>
<dbReference type="STRING" id="1442371.A0A0D2K122"/>
<dbReference type="RefSeq" id="XP_016630832.1">
    <property type="nucleotide sequence ID" value="XM_016777926.1"/>
</dbReference>
<dbReference type="SUPFAM" id="SSF48264">
    <property type="entry name" value="Cytochrome P450"/>
    <property type="match status" value="1"/>
</dbReference>
<dbReference type="GO" id="GO:0016705">
    <property type="term" value="F:oxidoreductase activity, acting on paired donors, with incorporation or reduction of molecular oxygen"/>
    <property type="evidence" value="ECO:0007669"/>
    <property type="project" value="InterPro"/>
</dbReference>
<gene>
    <name evidence="8" type="ORF">Z520_07428</name>
</gene>
<organism evidence="8 9">
    <name type="scientific">Fonsecaea multimorphosa CBS 102226</name>
    <dbReference type="NCBI Taxonomy" id="1442371"/>
    <lineage>
        <taxon>Eukaryota</taxon>
        <taxon>Fungi</taxon>
        <taxon>Dikarya</taxon>
        <taxon>Ascomycota</taxon>
        <taxon>Pezizomycotina</taxon>
        <taxon>Eurotiomycetes</taxon>
        <taxon>Chaetothyriomycetidae</taxon>
        <taxon>Chaetothyriales</taxon>
        <taxon>Herpotrichiellaceae</taxon>
        <taxon>Fonsecaea</taxon>
    </lineage>
</organism>
<evidence type="ECO:0000256" key="3">
    <source>
        <dbReference type="ARBA" id="ARBA00023002"/>
    </source>
</evidence>
<dbReference type="PRINTS" id="PR00463">
    <property type="entry name" value="EP450I"/>
</dbReference>
<dbReference type="GO" id="GO:0020037">
    <property type="term" value="F:heme binding"/>
    <property type="evidence" value="ECO:0007669"/>
    <property type="project" value="InterPro"/>
</dbReference>
<keyword evidence="9" id="KW-1185">Reference proteome</keyword>
<dbReference type="GeneID" id="27713174"/>
<evidence type="ECO:0000256" key="5">
    <source>
        <dbReference type="PIRSR" id="PIRSR602401-1"/>
    </source>
</evidence>
<keyword evidence="2 5" id="KW-0479">Metal-binding</keyword>
<dbReference type="PRINTS" id="PR00385">
    <property type="entry name" value="P450"/>
</dbReference>
<dbReference type="InterPro" id="IPR050121">
    <property type="entry name" value="Cytochrome_P450_monoxygenase"/>
</dbReference>
<keyword evidence="6" id="KW-0503">Monooxygenase</keyword>
<proteinExistence type="inferred from homology"/>
<dbReference type="GO" id="GO:0004497">
    <property type="term" value="F:monooxygenase activity"/>
    <property type="evidence" value="ECO:0007669"/>
    <property type="project" value="UniProtKB-KW"/>
</dbReference>
<comment type="similarity">
    <text evidence="6">Belongs to the cytochrome P450 family.</text>
</comment>
<dbReference type="InterPro" id="IPR001128">
    <property type="entry name" value="Cyt_P450"/>
</dbReference>
<evidence type="ECO:0008006" key="10">
    <source>
        <dbReference type="Google" id="ProtNLM"/>
    </source>
</evidence>
<dbReference type="PROSITE" id="PS00086">
    <property type="entry name" value="CYTOCHROME_P450"/>
    <property type="match status" value="1"/>
</dbReference>
<dbReference type="GO" id="GO:0005506">
    <property type="term" value="F:iron ion binding"/>
    <property type="evidence" value="ECO:0007669"/>
    <property type="project" value="InterPro"/>
</dbReference>
<keyword evidence="7" id="KW-1133">Transmembrane helix</keyword>
<dbReference type="Pfam" id="PF00067">
    <property type="entry name" value="p450"/>
    <property type="match status" value="1"/>
</dbReference>
<reference evidence="8 9" key="1">
    <citation type="submission" date="2015-01" db="EMBL/GenBank/DDBJ databases">
        <title>The Genome Sequence of Fonsecaea multimorphosa CBS 102226.</title>
        <authorList>
            <consortium name="The Broad Institute Genomics Platform"/>
            <person name="Cuomo C."/>
            <person name="de Hoog S."/>
            <person name="Gorbushina A."/>
            <person name="Stielow B."/>
            <person name="Teixiera M."/>
            <person name="Abouelleil A."/>
            <person name="Chapman S.B."/>
            <person name="Priest M."/>
            <person name="Young S.K."/>
            <person name="Wortman J."/>
            <person name="Nusbaum C."/>
            <person name="Birren B."/>
        </authorList>
    </citation>
    <scope>NUCLEOTIDE SEQUENCE [LARGE SCALE GENOMIC DNA]</scope>
    <source>
        <strain evidence="8 9">CBS 102226</strain>
    </source>
</reference>
<name>A0A0D2K122_9EURO</name>
<dbReference type="InterPro" id="IPR002401">
    <property type="entry name" value="Cyt_P450_E_grp-I"/>
</dbReference>
<evidence type="ECO:0000313" key="8">
    <source>
        <dbReference type="EMBL" id="KIX96709.1"/>
    </source>
</evidence>
<evidence type="ECO:0000256" key="4">
    <source>
        <dbReference type="ARBA" id="ARBA00023004"/>
    </source>
</evidence>
<keyword evidence="7" id="KW-0472">Membrane</keyword>
<evidence type="ECO:0000256" key="7">
    <source>
        <dbReference type="SAM" id="Phobius"/>
    </source>
</evidence>
<keyword evidence="3 6" id="KW-0560">Oxidoreductase</keyword>
<dbReference type="CDD" id="cd11061">
    <property type="entry name" value="CYP67-like"/>
    <property type="match status" value="1"/>
</dbReference>
<evidence type="ECO:0000256" key="2">
    <source>
        <dbReference type="ARBA" id="ARBA00022723"/>
    </source>
</evidence>
<dbReference type="InterPro" id="IPR036396">
    <property type="entry name" value="Cyt_P450_sf"/>
</dbReference>
<dbReference type="PANTHER" id="PTHR24305">
    <property type="entry name" value="CYTOCHROME P450"/>
    <property type="match status" value="1"/>
</dbReference>
<keyword evidence="5 6" id="KW-0349">Heme</keyword>
<dbReference type="OrthoDB" id="2789670at2759"/>
<dbReference type="Proteomes" id="UP000053411">
    <property type="component" value="Unassembled WGS sequence"/>
</dbReference>
<dbReference type="AlphaFoldDB" id="A0A0D2K122"/>
<evidence type="ECO:0000313" key="9">
    <source>
        <dbReference type="Proteomes" id="UP000053411"/>
    </source>
</evidence>
<evidence type="ECO:0000256" key="6">
    <source>
        <dbReference type="RuleBase" id="RU000461"/>
    </source>
</evidence>
<feature type="binding site" description="axial binding residue" evidence="5">
    <location>
        <position position="470"/>
    </location>
    <ligand>
        <name>heme</name>
        <dbReference type="ChEBI" id="CHEBI:30413"/>
    </ligand>
    <ligandPart>
        <name>Fe</name>
        <dbReference type="ChEBI" id="CHEBI:18248"/>
    </ligandPart>
</feature>
<accession>A0A0D2K122</accession>
<dbReference type="PANTHER" id="PTHR24305:SF172">
    <property type="entry name" value="P450, PUTATIVE (EUROFUNG)-RELATED"/>
    <property type="match status" value="1"/>
</dbReference>
<protein>
    <recommendedName>
        <fullName evidence="10">Cytochrome P450 monooxygenase</fullName>
    </recommendedName>
</protein>
<feature type="transmembrane region" description="Helical" evidence="7">
    <location>
        <begin position="20"/>
        <end position="38"/>
    </location>
</feature>
<evidence type="ECO:0000256" key="1">
    <source>
        <dbReference type="ARBA" id="ARBA00001971"/>
    </source>
</evidence>
<keyword evidence="4 5" id="KW-0408">Iron</keyword>
<sequence length="530" mass="60443">MTDSTHAHNIIFDFFPLWETTVILLIVAAVVYPVVCYFHDPKQLRRFPAPGIAGFSNLWMMYQQYNHNRALSTHAAHERLGKIVRVGPNHISFVGRQATRDIYGHGTAAQKDKFYISFTGTHESSLDVTDRHMHSEKRKRLAAAFAQKRIADMEHLVVEDIQRLLVRFDRAVEEAETVNVRWYINMLLFDLTGDLVFSQNLGCVERGDDMMQAQKLDGTKYWTKPADALRNSLRIGSTMGWSADYFGLLKRLTWWHEGWRGGADFTAIVLHMVRTRLEKEKEKKEGVELNDFFHALLWDRNGEPLGLEIGEMVAECGLLLNAGSDTTSIVLTGTIFLLTKWPRTAEKLRKELDDALGPLGDDDSDEHPAGVCAFDEVKNLPYLRACVDEAMRMRPPLRGGLPRVTPPEGMMIAGEWIAGNTTVSVPTYSLHHDPDLFSDPWTYKPERWLEDDAADLQQVFIPFSAGGRGCIGRNVSYLELLVVISTLMRRYEFEFEKPDFELETKDTVNAHPGPMMMKIRRRKAQSLKQL</sequence>
<dbReference type="VEuPathDB" id="FungiDB:Z520_07428"/>
<comment type="cofactor">
    <cofactor evidence="1 5">
        <name>heme</name>
        <dbReference type="ChEBI" id="CHEBI:30413"/>
    </cofactor>
</comment>
<dbReference type="Gene3D" id="1.10.630.10">
    <property type="entry name" value="Cytochrome P450"/>
    <property type="match status" value="1"/>
</dbReference>
<dbReference type="EMBL" id="KN848076">
    <property type="protein sequence ID" value="KIX96709.1"/>
    <property type="molecule type" value="Genomic_DNA"/>
</dbReference>
<keyword evidence="7" id="KW-0812">Transmembrane</keyword>